<organism evidence="2">
    <name type="scientific">Culex pipiens</name>
    <name type="common">House mosquito</name>
    <dbReference type="NCBI Taxonomy" id="7175"/>
    <lineage>
        <taxon>Eukaryota</taxon>
        <taxon>Metazoa</taxon>
        <taxon>Ecdysozoa</taxon>
        <taxon>Arthropoda</taxon>
        <taxon>Hexapoda</taxon>
        <taxon>Insecta</taxon>
        <taxon>Pterygota</taxon>
        <taxon>Neoptera</taxon>
        <taxon>Endopterygota</taxon>
        <taxon>Diptera</taxon>
        <taxon>Nematocera</taxon>
        <taxon>Culicoidea</taxon>
        <taxon>Culicidae</taxon>
        <taxon>Culicinae</taxon>
        <taxon>Culicini</taxon>
        <taxon>Culex</taxon>
        <taxon>Culex</taxon>
    </lineage>
</organism>
<feature type="region of interest" description="Disordered" evidence="1">
    <location>
        <begin position="107"/>
        <end position="131"/>
    </location>
</feature>
<protein>
    <submittedName>
        <fullName evidence="2">(northern house mosquito) hypothetical protein</fullName>
    </submittedName>
</protein>
<proteinExistence type="predicted"/>
<evidence type="ECO:0000313" key="2">
    <source>
        <dbReference type="EMBL" id="CAG6488760.1"/>
    </source>
</evidence>
<evidence type="ECO:0000256" key="1">
    <source>
        <dbReference type="SAM" id="MobiDB-lite"/>
    </source>
</evidence>
<accession>A0A8D8FZE2</accession>
<name>A0A8D8FZE2_CULPI</name>
<dbReference type="EMBL" id="HBUE01110672">
    <property type="protein sequence ID" value="CAG6488760.1"/>
    <property type="molecule type" value="Transcribed_RNA"/>
</dbReference>
<reference evidence="2" key="1">
    <citation type="submission" date="2021-05" db="EMBL/GenBank/DDBJ databases">
        <authorList>
            <person name="Alioto T."/>
            <person name="Alioto T."/>
            <person name="Gomez Garrido J."/>
        </authorList>
    </citation>
    <scope>NUCLEOTIDE SEQUENCE</scope>
</reference>
<feature type="compositionally biased region" description="Basic and acidic residues" evidence="1">
    <location>
        <begin position="116"/>
        <end position="131"/>
    </location>
</feature>
<sequence length="232" mass="26894">MFKNYYSQCLRPLLRATSATRMESFHQHQPTGLVRSPPRKMEFVPIVERARSRTSLCRAASTGRGQVPLEELENVPTKLPGMFPLRELKFVTNNGRARSRTTWYRAASTGAGKVTPENRENRPTTEQEPGHPCEVLCLPGEARVRWKSIRPPDKARKIQKINREINPEALVDPVEDPVCWGHQISKMRKNNFVMIPLKITQRRYTRMNYQMSSELVQLNELTVWLSKYCKNM</sequence>
<dbReference type="AlphaFoldDB" id="A0A8D8FZE2"/>